<comment type="catalytic activity">
    <reaction evidence="8">
        <text>DNA(n) + a 2'-deoxyribonucleoside 5'-triphosphate = DNA(n+1) + diphosphate</text>
        <dbReference type="Rhea" id="RHEA:22508"/>
        <dbReference type="Rhea" id="RHEA-COMP:17339"/>
        <dbReference type="Rhea" id="RHEA-COMP:17340"/>
        <dbReference type="ChEBI" id="CHEBI:33019"/>
        <dbReference type="ChEBI" id="CHEBI:61560"/>
        <dbReference type="ChEBI" id="CHEBI:173112"/>
        <dbReference type="EC" id="2.7.7.7"/>
    </reaction>
</comment>
<dbReference type="AlphaFoldDB" id="A0A8X6UR10"/>
<keyword evidence="4" id="KW-0548">Nucleotidyltransferase</keyword>
<feature type="compositionally biased region" description="Polar residues" evidence="9">
    <location>
        <begin position="1"/>
        <end position="52"/>
    </location>
</feature>
<dbReference type="SUPFAM" id="SSF53098">
    <property type="entry name" value="Ribonuclease H-like"/>
    <property type="match status" value="1"/>
</dbReference>
<evidence type="ECO:0000256" key="9">
    <source>
        <dbReference type="SAM" id="MobiDB-lite"/>
    </source>
</evidence>
<dbReference type="InterPro" id="IPR043502">
    <property type="entry name" value="DNA/RNA_pol_sf"/>
</dbReference>
<dbReference type="Pfam" id="PF03175">
    <property type="entry name" value="DNA_pol_B_2"/>
    <property type="match status" value="1"/>
</dbReference>
<dbReference type="EMBL" id="BMAW01131888">
    <property type="protein sequence ID" value="GFU41201.1"/>
    <property type="molecule type" value="Genomic_DNA"/>
</dbReference>
<keyword evidence="3" id="KW-0808">Transferase</keyword>
<evidence type="ECO:0000256" key="3">
    <source>
        <dbReference type="ARBA" id="ARBA00022679"/>
    </source>
</evidence>
<comment type="similarity">
    <text evidence="1">Belongs to the DNA polymerase type-B family.</text>
</comment>
<evidence type="ECO:0000259" key="10">
    <source>
        <dbReference type="Pfam" id="PF03175"/>
    </source>
</evidence>
<evidence type="ECO:0000313" key="11">
    <source>
        <dbReference type="EMBL" id="GFU41201.1"/>
    </source>
</evidence>
<evidence type="ECO:0000313" key="12">
    <source>
        <dbReference type="Proteomes" id="UP000887013"/>
    </source>
</evidence>
<feature type="domain" description="DNA-directed DNA polymerase family B mitochondria/virus" evidence="10">
    <location>
        <begin position="168"/>
        <end position="474"/>
    </location>
</feature>
<keyword evidence="12" id="KW-1185">Reference proteome</keyword>
<feature type="region of interest" description="Disordered" evidence="9">
    <location>
        <begin position="1"/>
        <end position="69"/>
    </location>
</feature>
<dbReference type="GO" id="GO:0003887">
    <property type="term" value="F:DNA-directed DNA polymerase activity"/>
    <property type="evidence" value="ECO:0007669"/>
    <property type="project" value="UniProtKB-KW"/>
</dbReference>
<name>A0A8X6UR10_NEPPI</name>
<evidence type="ECO:0000256" key="4">
    <source>
        <dbReference type="ARBA" id="ARBA00022695"/>
    </source>
</evidence>
<dbReference type="GO" id="GO:0042575">
    <property type="term" value="C:DNA polymerase complex"/>
    <property type="evidence" value="ECO:0007669"/>
    <property type="project" value="UniProtKB-ARBA"/>
</dbReference>
<evidence type="ECO:0000256" key="7">
    <source>
        <dbReference type="ARBA" id="ARBA00023125"/>
    </source>
</evidence>
<dbReference type="Gene3D" id="3.40.1800.10">
    <property type="entry name" value="His-Me finger endonucleases"/>
    <property type="match status" value="1"/>
</dbReference>
<reference evidence="11" key="1">
    <citation type="submission" date="2020-08" db="EMBL/GenBank/DDBJ databases">
        <title>Multicomponent nature underlies the extraordinary mechanical properties of spider dragline silk.</title>
        <authorList>
            <person name="Kono N."/>
            <person name="Nakamura H."/>
            <person name="Mori M."/>
            <person name="Yoshida Y."/>
            <person name="Ohtoshi R."/>
            <person name="Malay A.D."/>
            <person name="Moran D.A.P."/>
            <person name="Tomita M."/>
            <person name="Numata K."/>
            <person name="Arakawa K."/>
        </authorList>
    </citation>
    <scope>NUCLEOTIDE SEQUENCE</scope>
</reference>
<evidence type="ECO:0000256" key="5">
    <source>
        <dbReference type="ARBA" id="ARBA00022705"/>
    </source>
</evidence>
<dbReference type="GO" id="GO:0000166">
    <property type="term" value="F:nucleotide binding"/>
    <property type="evidence" value="ECO:0007669"/>
    <property type="project" value="InterPro"/>
</dbReference>
<accession>A0A8X6UR10</accession>
<keyword evidence="5" id="KW-0235">DNA replication</keyword>
<keyword evidence="6" id="KW-0239">DNA-directed DNA polymerase</keyword>
<evidence type="ECO:0000256" key="2">
    <source>
        <dbReference type="ARBA" id="ARBA00012417"/>
    </source>
</evidence>
<evidence type="ECO:0000256" key="1">
    <source>
        <dbReference type="ARBA" id="ARBA00005755"/>
    </source>
</evidence>
<feature type="non-terminal residue" evidence="11">
    <location>
        <position position="1"/>
    </location>
</feature>
<keyword evidence="7" id="KW-0238">DNA-binding</keyword>
<dbReference type="InterPro" id="IPR044925">
    <property type="entry name" value="His-Me_finger_sf"/>
</dbReference>
<dbReference type="InterPro" id="IPR004868">
    <property type="entry name" value="DNA-dir_DNA_pol_B_mt/vir"/>
</dbReference>
<dbReference type="SUPFAM" id="SSF54060">
    <property type="entry name" value="His-Me finger endonucleases"/>
    <property type="match status" value="1"/>
</dbReference>
<protein>
    <recommendedName>
        <fullName evidence="2">DNA-directed DNA polymerase</fullName>
        <ecNumber evidence="2">2.7.7.7</ecNumber>
    </recommendedName>
</protein>
<sequence>EKSDSNMASWKNNEELNITNGNHVTPAATSQPQNGQQNIGSPSLTPPTNRRTVTPKEESPTHLLFGHGVPDGMMIKPPTVFKGKNAIDEFLTKLLDEEKSILDTLRYVKPMIFSPTDEENFKSSTHCNICENPLNGDAVRDHDHLTGAYRGAAHNSCNLNFKLANYIPVVIHNLRNYDGHFLIQGIGTFKDKRIQCIPENSEKFISFTLSALRFIDSFQFLNTSLEKLAQNLKPCQFHLCNRYFGSNAQFITRKGYYPYEYFDSFSKFYETQLPPQSAFFNSLINENVTREDYEYAHHVWNAFQMRTLGDYHDLYVTVDVLLLSDIFENFRTLCQNYYQIDPCHTYTAPGLAWQACLKMTKVRLELLTDIDMHLFIEKGIRGGVAMISHRFAKANNAYLPTYDSSLPNSYIIYLDANNLYGWAMSQNLPTHDFSWTDEYVNFMDVPDDSDIGYIFEVDLEYPDELHDLHICYSLAPEKIEKEFENSNVEDLKSVIPNEDSKEVLGFVKQETSTENIEN</sequence>
<dbReference type="GO" id="GO:0003677">
    <property type="term" value="F:DNA binding"/>
    <property type="evidence" value="ECO:0007669"/>
    <property type="project" value="UniProtKB-KW"/>
</dbReference>
<dbReference type="PANTHER" id="PTHR31511:SF12">
    <property type="entry name" value="RHO TERMINATION FACTOR N-TERMINAL DOMAIN-CONTAINING PROTEIN"/>
    <property type="match status" value="1"/>
</dbReference>
<evidence type="ECO:0000256" key="8">
    <source>
        <dbReference type="ARBA" id="ARBA00049244"/>
    </source>
</evidence>
<comment type="caution">
    <text evidence="11">The sequence shown here is derived from an EMBL/GenBank/DDBJ whole genome shotgun (WGS) entry which is preliminary data.</text>
</comment>
<dbReference type="InterPro" id="IPR012337">
    <property type="entry name" value="RNaseH-like_sf"/>
</dbReference>
<dbReference type="EC" id="2.7.7.7" evidence="2"/>
<organism evidence="11 12">
    <name type="scientific">Nephila pilipes</name>
    <name type="common">Giant wood spider</name>
    <name type="synonym">Nephila maculata</name>
    <dbReference type="NCBI Taxonomy" id="299642"/>
    <lineage>
        <taxon>Eukaryota</taxon>
        <taxon>Metazoa</taxon>
        <taxon>Ecdysozoa</taxon>
        <taxon>Arthropoda</taxon>
        <taxon>Chelicerata</taxon>
        <taxon>Arachnida</taxon>
        <taxon>Araneae</taxon>
        <taxon>Araneomorphae</taxon>
        <taxon>Entelegynae</taxon>
        <taxon>Araneoidea</taxon>
        <taxon>Nephilidae</taxon>
        <taxon>Nephila</taxon>
    </lineage>
</organism>
<dbReference type="OrthoDB" id="6433297at2759"/>
<dbReference type="GO" id="GO:0006260">
    <property type="term" value="P:DNA replication"/>
    <property type="evidence" value="ECO:0007669"/>
    <property type="project" value="UniProtKB-KW"/>
</dbReference>
<proteinExistence type="inferred from homology"/>
<dbReference type="PANTHER" id="PTHR31511">
    <property type="entry name" value="PROTEIN CBG23764"/>
    <property type="match status" value="1"/>
</dbReference>
<dbReference type="SUPFAM" id="SSF56672">
    <property type="entry name" value="DNA/RNA polymerases"/>
    <property type="match status" value="1"/>
</dbReference>
<gene>
    <name evidence="11" type="primary">AVEN_149573_1</name>
    <name evidence="11" type="ORF">NPIL_454721</name>
</gene>
<dbReference type="Proteomes" id="UP000887013">
    <property type="component" value="Unassembled WGS sequence"/>
</dbReference>
<dbReference type="InterPro" id="IPR038563">
    <property type="entry name" value="Endonuclease_7_sf"/>
</dbReference>
<evidence type="ECO:0000256" key="6">
    <source>
        <dbReference type="ARBA" id="ARBA00022932"/>
    </source>
</evidence>